<name>A0A1L4D266_9BACT</name>
<keyword evidence="1" id="KW-0812">Transmembrane</keyword>
<feature type="transmembrane region" description="Helical" evidence="1">
    <location>
        <begin position="357"/>
        <end position="380"/>
    </location>
</feature>
<feature type="transmembrane region" description="Helical" evidence="1">
    <location>
        <begin position="20"/>
        <end position="38"/>
    </location>
</feature>
<feature type="transmembrane region" description="Helical" evidence="1">
    <location>
        <begin position="187"/>
        <end position="207"/>
    </location>
</feature>
<organism evidence="2 3">
    <name type="scientific">Silvanigrella aquatica</name>
    <dbReference type="NCBI Taxonomy" id="1915309"/>
    <lineage>
        <taxon>Bacteria</taxon>
        <taxon>Pseudomonadati</taxon>
        <taxon>Bdellovibrionota</taxon>
        <taxon>Oligoflexia</taxon>
        <taxon>Silvanigrellales</taxon>
        <taxon>Silvanigrellaceae</taxon>
        <taxon>Silvanigrella</taxon>
    </lineage>
</organism>
<sequence>MLSIYTIFREKYSIFQKTLIVLLLTRAIAAFINCFLPFDMPHVVRQTDTLAVAIRYWSRWVYESDAGTQILPAVLNSGASSGIMPMEFPFFGILTAPFFYFGPYWGKVLAGLFIWSIIISLIIVNLRIWKNITVCGLSAFNAMLLFPMFSFSAPIGWRFMPDFISVQLCLIALGLTWEKNVYAKPFIVTTIGLLLKPISVLVFPLYIAHKNFWQKKNNLIWLIPAVGIGFLYYYKILSYIEKYREIPKNFGVHKDIGITFLKEYFYYFNEFLEFINYHALFPFGLICSILIISYFSFQERKILYFKIWFLILVQLLLLAILDGRHSFAHFYYAYSLSPSFCFIALATWKLLENRKNIYIKCIKIILVSLFIIRFYEIIYFDLRGLSAQRRESSETPYADCIKLKNRNLDFPWNQGYVFKSDITEAPFLGVCFAERTNISSKVIQNSKIDILDKQSHFYNYGFFTLNYPLPEQCRIVDKSGKVVLVKCN</sequence>
<keyword evidence="1" id="KW-0472">Membrane</keyword>
<dbReference type="RefSeq" id="WP_148698044.1">
    <property type="nucleotide sequence ID" value="NZ_CP017834.1"/>
</dbReference>
<evidence type="ECO:0000313" key="3">
    <source>
        <dbReference type="Proteomes" id="UP000184731"/>
    </source>
</evidence>
<dbReference type="EMBL" id="CP017834">
    <property type="protein sequence ID" value="APJ04288.1"/>
    <property type="molecule type" value="Genomic_DNA"/>
</dbReference>
<feature type="transmembrane region" description="Helical" evidence="1">
    <location>
        <begin position="104"/>
        <end position="124"/>
    </location>
</feature>
<reference evidence="2 3" key="1">
    <citation type="submission" date="2016-10" db="EMBL/GenBank/DDBJ databases">
        <title>Silvanigrella aquatica sp. nov., isolated from a freshwater lake located in the Black Forest, Germany, description of Silvanigrellaceae fam. nov., Silvanigrellales ord. nov., reclassification of the order Bdellovibrionales in the class Oligoflexia, reclassification of the families Bacteriovoracaceae and Halobacteriovoraceae in the new order Bacteriovoracales ord. nov., and reclassification of the family Pseudobacteriovoracaceae in the order Oligoflexiales.</title>
        <authorList>
            <person name="Hahn M.W."/>
            <person name="Schmidt J."/>
            <person name="Koll U."/>
            <person name="Rohde M."/>
            <person name="Verbag S."/>
            <person name="Pitt A."/>
            <person name="Nakai R."/>
            <person name="Naganuma T."/>
            <person name="Lang E."/>
        </authorList>
    </citation>
    <scope>NUCLEOTIDE SEQUENCE [LARGE SCALE GENOMIC DNA]</scope>
    <source>
        <strain evidence="2 3">MWH-Nonnen-W8red</strain>
    </source>
</reference>
<dbReference type="OrthoDB" id="5290822at2"/>
<evidence type="ECO:0008006" key="4">
    <source>
        <dbReference type="Google" id="ProtNLM"/>
    </source>
</evidence>
<evidence type="ECO:0000256" key="1">
    <source>
        <dbReference type="SAM" id="Phobius"/>
    </source>
</evidence>
<dbReference type="KEGG" id="saqi:AXG55_10370"/>
<protein>
    <recommendedName>
        <fullName evidence="4">Glycosyltransferase RgtA/B/C/D-like domain-containing protein</fullName>
    </recommendedName>
</protein>
<accession>A0A1L4D266</accession>
<dbReference type="Proteomes" id="UP000184731">
    <property type="component" value="Chromosome"/>
</dbReference>
<gene>
    <name evidence="2" type="ORF">AXG55_10370</name>
</gene>
<dbReference type="AlphaFoldDB" id="A0A1L4D266"/>
<keyword evidence="1" id="KW-1133">Transmembrane helix</keyword>
<feature type="transmembrane region" description="Helical" evidence="1">
    <location>
        <begin position="303"/>
        <end position="321"/>
    </location>
</feature>
<keyword evidence="3" id="KW-1185">Reference proteome</keyword>
<feature type="transmembrane region" description="Helical" evidence="1">
    <location>
        <begin position="274"/>
        <end position="297"/>
    </location>
</feature>
<proteinExistence type="predicted"/>
<evidence type="ECO:0000313" key="2">
    <source>
        <dbReference type="EMBL" id="APJ04288.1"/>
    </source>
</evidence>
<feature type="transmembrane region" description="Helical" evidence="1">
    <location>
        <begin position="131"/>
        <end position="149"/>
    </location>
</feature>
<feature type="transmembrane region" description="Helical" evidence="1">
    <location>
        <begin position="219"/>
        <end position="237"/>
    </location>
</feature>
<feature type="transmembrane region" description="Helical" evidence="1">
    <location>
        <begin position="330"/>
        <end position="351"/>
    </location>
</feature>